<proteinExistence type="predicted"/>
<comment type="caution">
    <text evidence="1">The sequence shown here is derived from an EMBL/GenBank/DDBJ whole genome shotgun (WGS) entry which is preliminary data.</text>
</comment>
<protein>
    <recommendedName>
        <fullName evidence="3">Site-specific integrase</fullName>
    </recommendedName>
</protein>
<gene>
    <name evidence="1" type="ORF">I1A42_16155</name>
</gene>
<dbReference type="EMBL" id="JADPMR010000003">
    <property type="protein sequence ID" value="MBF9002010.1"/>
    <property type="molecule type" value="Genomic_DNA"/>
</dbReference>
<dbReference type="Proteomes" id="UP000597206">
    <property type="component" value="Unassembled WGS sequence"/>
</dbReference>
<reference evidence="1 2" key="1">
    <citation type="submission" date="2020-11" db="EMBL/GenBank/DDBJ databases">
        <title>Vibrio nitrifigilis sp. nov., a marine nitrogen-fixing bacterium isolated from the lagoon sediment of an islet inside an atoll.</title>
        <authorList>
            <person name="Wang L.-T."/>
            <person name="Shieh W.Y."/>
        </authorList>
    </citation>
    <scope>NUCLEOTIDE SEQUENCE [LARGE SCALE GENOMIC DNA]</scope>
    <source>
        <strain evidence="1 2">NFV-1</strain>
    </source>
</reference>
<name>A0ABS0GHV2_9VIBR</name>
<evidence type="ECO:0000313" key="1">
    <source>
        <dbReference type="EMBL" id="MBF9002010.1"/>
    </source>
</evidence>
<organism evidence="1 2">
    <name type="scientific">Vibrio nitrifigilis</name>
    <dbReference type="NCBI Taxonomy" id="2789781"/>
    <lineage>
        <taxon>Bacteria</taxon>
        <taxon>Pseudomonadati</taxon>
        <taxon>Pseudomonadota</taxon>
        <taxon>Gammaproteobacteria</taxon>
        <taxon>Vibrionales</taxon>
        <taxon>Vibrionaceae</taxon>
        <taxon>Vibrio</taxon>
    </lineage>
</organism>
<dbReference type="InterPro" id="IPR011010">
    <property type="entry name" value="DNA_brk_join_enz"/>
</dbReference>
<dbReference type="RefSeq" id="WP_196124058.1">
    <property type="nucleotide sequence ID" value="NZ_JADPMR010000003.1"/>
</dbReference>
<dbReference type="SUPFAM" id="SSF56349">
    <property type="entry name" value="DNA breaking-rejoining enzymes"/>
    <property type="match status" value="1"/>
</dbReference>
<evidence type="ECO:0000313" key="2">
    <source>
        <dbReference type="Proteomes" id="UP000597206"/>
    </source>
</evidence>
<keyword evidence="2" id="KW-1185">Reference proteome</keyword>
<sequence length="715" mass="82731">MRSLDVHIPEALVPESDNIIDFLSGYDVATAPYDGDFTSDWLLTPVDVPVWVIKKRNTVKTTKAEKAKTGRDYKYAETVIWERLLPDGSYLTDQKNAHFLYQLQRLVFLVIEDPINQERMATSLIKSFTGSLLNFVSWVFLHKARFQPLEFGLSKVSASDVEVYGNEMINGGTFHTLAVGQKILSKVGLVLGKERNPCFLEASEVEIVERYFREHDLYKLNLRGIEIVDRIKVNAHFNTKKHDLMSHEATLFLRQLEPDLLKLNDKVLLPANLSTKYPSHKTPLIRNFLKKKYSSRYITQFIPLYEKGFQYVSLFPGFLGNSETFTLGDMKAKWKRRGAPPSHTPWIPLDDALLLINKSINVIINHSDDILKAYEDVIGHLYENKILSRSETSKLDILVQRLPDALLKEFNVVSFYKLDSAFKNCDDENKLSFVCLTELLQASCLLIIAGLKPIRIEELALLPYDCLYFQEGDGYWLEQRLMKSGISDLLPETAKPIPTITAKAINILRKFNDFAKKWGTKVSKKESDYLLYRLNLGNENTRGSIMDNEKIKMLLEKFCDYFGTSVDEYGRRWYVNIHELRKSFLLTFFWTFKNSSIDACQWIAGHKDPDHILDYIESSNPGEEMTDLEAEYARQQMTYFYENSSLLEMQNIEELYQLVCDHFKVKDYTDIEEDELHDYLELLLMKGTYQIEFFSMGDSFGLINEAKVAFKVVKL</sequence>
<evidence type="ECO:0008006" key="3">
    <source>
        <dbReference type="Google" id="ProtNLM"/>
    </source>
</evidence>
<accession>A0ABS0GHV2</accession>